<gene>
    <name evidence="9" type="ORF">K4G66_22730</name>
</gene>
<name>A0AA49GI87_9BACT</name>
<evidence type="ECO:0000256" key="1">
    <source>
        <dbReference type="ARBA" id="ARBA00004651"/>
    </source>
</evidence>
<evidence type="ECO:0000259" key="8">
    <source>
        <dbReference type="Pfam" id="PF12704"/>
    </source>
</evidence>
<dbReference type="Pfam" id="PF12704">
    <property type="entry name" value="MacB_PCD"/>
    <property type="match status" value="1"/>
</dbReference>
<dbReference type="PANTHER" id="PTHR30572">
    <property type="entry name" value="MEMBRANE COMPONENT OF TRANSPORTER-RELATED"/>
    <property type="match status" value="1"/>
</dbReference>
<proteinExistence type="predicted"/>
<keyword evidence="4 6" id="KW-1133">Transmembrane helix</keyword>
<keyword evidence="2" id="KW-1003">Cell membrane</keyword>
<dbReference type="PANTHER" id="PTHR30572:SF18">
    <property type="entry name" value="ABC-TYPE MACROLIDE FAMILY EXPORT SYSTEM PERMEASE COMPONENT 2"/>
    <property type="match status" value="1"/>
</dbReference>
<comment type="subcellular location">
    <subcellularLocation>
        <location evidence="1">Cell membrane</location>
        <topology evidence="1">Multi-pass membrane protein</topology>
    </subcellularLocation>
</comment>
<feature type="domain" description="MacB-like periplasmic core" evidence="8">
    <location>
        <begin position="20"/>
        <end position="242"/>
    </location>
</feature>
<feature type="transmembrane region" description="Helical" evidence="6">
    <location>
        <begin position="382"/>
        <end position="405"/>
    </location>
</feature>
<feature type="transmembrane region" description="Helical" evidence="6">
    <location>
        <begin position="291"/>
        <end position="311"/>
    </location>
</feature>
<dbReference type="InterPro" id="IPR050250">
    <property type="entry name" value="Macrolide_Exporter_MacB"/>
</dbReference>
<evidence type="ECO:0000256" key="2">
    <source>
        <dbReference type="ARBA" id="ARBA00022475"/>
    </source>
</evidence>
<reference evidence="9" key="2">
    <citation type="journal article" date="2024" name="Antonie Van Leeuwenhoek">
        <title>Roseihalotalea indica gen. nov., sp. nov., a halophilic Bacteroidetes from mesopelagic Southwest Indian Ocean with higher carbohydrate metabolic potential.</title>
        <authorList>
            <person name="Chen B."/>
            <person name="Zhang M."/>
            <person name="Lin D."/>
            <person name="Ye J."/>
            <person name="Tang K."/>
        </authorList>
    </citation>
    <scope>NUCLEOTIDE SEQUENCE</scope>
    <source>
        <strain evidence="9">TK19036</strain>
    </source>
</reference>
<keyword evidence="5 6" id="KW-0472">Membrane</keyword>
<evidence type="ECO:0000256" key="6">
    <source>
        <dbReference type="SAM" id="Phobius"/>
    </source>
</evidence>
<feature type="transmembrane region" description="Helical" evidence="6">
    <location>
        <begin position="719"/>
        <end position="739"/>
    </location>
</feature>
<feature type="transmembrane region" description="Helical" evidence="6">
    <location>
        <begin position="21"/>
        <end position="41"/>
    </location>
</feature>
<dbReference type="InterPro" id="IPR003838">
    <property type="entry name" value="ABC3_permease_C"/>
</dbReference>
<feature type="transmembrane region" description="Helical" evidence="6">
    <location>
        <begin position="426"/>
        <end position="451"/>
    </location>
</feature>
<feature type="domain" description="ABC3 transporter permease C-terminal" evidence="7">
    <location>
        <begin position="670"/>
        <end position="783"/>
    </location>
</feature>
<dbReference type="PROSITE" id="PS51257">
    <property type="entry name" value="PROKAR_LIPOPROTEIN"/>
    <property type="match status" value="1"/>
</dbReference>
<feature type="transmembrane region" description="Helical" evidence="6">
    <location>
        <begin position="751"/>
        <end position="771"/>
    </location>
</feature>
<evidence type="ECO:0000256" key="4">
    <source>
        <dbReference type="ARBA" id="ARBA00022989"/>
    </source>
</evidence>
<dbReference type="GO" id="GO:0005886">
    <property type="term" value="C:plasma membrane"/>
    <property type="evidence" value="ECO:0007669"/>
    <property type="project" value="UniProtKB-SubCell"/>
</dbReference>
<reference evidence="9" key="1">
    <citation type="journal article" date="2023" name="Comput. Struct. Biotechnol. J.">
        <title>Discovery of a novel marine Bacteroidetes with a rich repertoire of carbohydrate-active enzymes.</title>
        <authorList>
            <person name="Chen B."/>
            <person name="Liu G."/>
            <person name="Chen Q."/>
            <person name="Wang H."/>
            <person name="Liu L."/>
            <person name="Tang K."/>
        </authorList>
    </citation>
    <scope>NUCLEOTIDE SEQUENCE</scope>
    <source>
        <strain evidence="9">TK19036</strain>
    </source>
</reference>
<evidence type="ECO:0000313" key="9">
    <source>
        <dbReference type="EMBL" id="WKN35197.1"/>
    </source>
</evidence>
<keyword evidence="3 6" id="KW-0812">Transmembrane</keyword>
<protein>
    <submittedName>
        <fullName evidence="9">ABC transporter permease</fullName>
    </submittedName>
</protein>
<dbReference type="InterPro" id="IPR025857">
    <property type="entry name" value="MacB_PCD"/>
</dbReference>
<dbReference type="GO" id="GO:0022857">
    <property type="term" value="F:transmembrane transporter activity"/>
    <property type="evidence" value="ECO:0007669"/>
    <property type="project" value="TreeGrafter"/>
</dbReference>
<feature type="transmembrane region" description="Helical" evidence="6">
    <location>
        <begin position="671"/>
        <end position="692"/>
    </location>
</feature>
<dbReference type="AlphaFoldDB" id="A0AA49GI87"/>
<dbReference type="Pfam" id="PF02687">
    <property type="entry name" value="FtsX"/>
    <property type="match status" value="2"/>
</dbReference>
<dbReference type="EMBL" id="CP120682">
    <property type="protein sequence ID" value="WKN35197.1"/>
    <property type="molecule type" value="Genomic_DNA"/>
</dbReference>
<sequence length="790" mass="89575">MFKNYLRTTFRHLARYKGFTIINLFGLTLGMACSLFIYLWVHDEVSTDRFHENTDRLYRVMVRGQFGNQEIEVGSSTQYPLEAALEKDFPEIEHVVSRTWEMDELFREGDQLFKKKGIYASAEFFEVFTYPLLLGDPHQALADPSYGTISEDLATTLFGSDWRSQDDLLGRTINYREDASFTLMGIFAHPPSESSLQFDFVLPIVGWAKARGETDHWGNYNYQQYALVAPETDIEALNEKIAPTITRYHEYVRNDPNIKLNVFLYPLKDMHLYGSFENGEVSGGRIEYVRIFSVVAILVLMLACINFMNLATAKSARRAREIGVRKAVGASKQSLISQFLGESLMLSLLAAVVALGLIFLLLPAFNAMTSKSLSLPFDQPLFWVIVVVLIGLTALLAGLYPAFFLSSFKVTTIFRGNLKFGLQGVILRKGLVMVQFVLSLLMIIATLVVHWQTRYMQHMKLGIDKEQVLSFGIGNDEAIRNELLQQKGIEKLTFVDSNPISIWSSTSDPEWEGMQPEDRHSFTILTTDDQFLDAMQVPLSQGRNFNPDLSNDTLNYLINETAARIMGFNDPIGKSLSFWGQDGQIVGVVKDFHLRSLHNEIPPLIIRYHPTQTWIALTKIQSEHTREVIADIEALYHRHYPDDLFEYQFLDDAYQRMYSNEETIGQLSNTFAILAIVIACLGLIGLASYAAARRTKEIGIRKVLGASVRSILWLLSQDFLQLVFIALIVAIPVANYLLADWLASYPYRIDLSWWLFALPGLLIILLALLVVSGQSFRTARTNPAKALRSE</sequence>
<organism evidence="9">
    <name type="scientific">Roseihalotalea indica</name>
    <dbReference type="NCBI Taxonomy" id="2867963"/>
    <lineage>
        <taxon>Bacteria</taxon>
        <taxon>Pseudomonadati</taxon>
        <taxon>Bacteroidota</taxon>
        <taxon>Cytophagia</taxon>
        <taxon>Cytophagales</taxon>
        <taxon>Catalimonadaceae</taxon>
        <taxon>Roseihalotalea</taxon>
    </lineage>
</organism>
<feature type="transmembrane region" description="Helical" evidence="6">
    <location>
        <begin position="344"/>
        <end position="362"/>
    </location>
</feature>
<accession>A0AA49GI87</accession>
<evidence type="ECO:0000256" key="5">
    <source>
        <dbReference type="ARBA" id="ARBA00023136"/>
    </source>
</evidence>
<evidence type="ECO:0000256" key="3">
    <source>
        <dbReference type="ARBA" id="ARBA00022692"/>
    </source>
</evidence>
<evidence type="ECO:0000259" key="7">
    <source>
        <dbReference type="Pfam" id="PF02687"/>
    </source>
</evidence>
<feature type="domain" description="ABC3 transporter permease C-terminal" evidence="7">
    <location>
        <begin position="294"/>
        <end position="406"/>
    </location>
</feature>